<sequence>MADKLFQCEIHAEKYTGKLSKLKPTGVFYYTAPFQVKERDLFRYLSKDSIHDLMQDCDAVGQVHHDHCGDRWTRLK</sequence>
<dbReference type="EMBL" id="MZ326859">
    <property type="protein sequence ID" value="QYW02025.1"/>
    <property type="molecule type" value="Genomic_DNA"/>
</dbReference>
<name>A0AAE7WM85_9CAUD</name>
<dbReference type="Proteomes" id="UP000827319">
    <property type="component" value="Segment"/>
</dbReference>
<organism evidence="1 2">
    <name type="scientific">Stenotrophomonas phage Siara</name>
    <dbReference type="NCBI Taxonomy" id="2859658"/>
    <lineage>
        <taxon>Viruses</taxon>
        <taxon>Duplodnaviria</taxon>
        <taxon>Heunggongvirae</taxon>
        <taxon>Uroviricota</taxon>
        <taxon>Caudoviricetes</taxon>
        <taxon>Beaumontvirinae</taxon>
        <taxon>Siaravirus</taxon>
        <taxon>Siaravirus siara</taxon>
    </lineage>
</organism>
<keyword evidence="2" id="KW-1185">Reference proteome</keyword>
<proteinExistence type="predicted"/>
<reference evidence="1" key="1">
    <citation type="submission" date="2021-06" db="EMBL/GenBank/DDBJ databases">
        <title>Complete genome sequence of Stenotrophomonas maltophilia phage Siara.</title>
        <authorList>
            <person name="Marmion J."/>
            <person name="Tate N."/>
            <person name="Clark J."/>
            <person name="Le T."/>
            <person name="Liu M."/>
            <person name="Burrowes B."/>
            <person name="Gill J."/>
        </authorList>
    </citation>
    <scope>NUCLEOTIDE SEQUENCE</scope>
</reference>
<evidence type="ECO:0000313" key="2">
    <source>
        <dbReference type="Proteomes" id="UP000827319"/>
    </source>
</evidence>
<evidence type="ECO:0000313" key="1">
    <source>
        <dbReference type="EMBL" id="QYW02025.1"/>
    </source>
</evidence>
<accession>A0AAE7WM85</accession>
<gene>
    <name evidence="1" type="ORF">CPT_Siara_022</name>
</gene>
<protein>
    <submittedName>
        <fullName evidence="1">Uncharacterized protein</fullName>
    </submittedName>
</protein>